<dbReference type="Gene3D" id="1.10.3230.30">
    <property type="entry name" value="Phage gp6-like head-tail connector protein"/>
    <property type="match status" value="1"/>
</dbReference>
<evidence type="ECO:0000313" key="2">
    <source>
        <dbReference type="Proteomes" id="UP000596083"/>
    </source>
</evidence>
<sequence>MPEFLDLDVFKQQGKIDFADDDAEITSYLDAAESYLADPANGILCRPIVATEFTESFSSFRSVNLSYHDLITTSAVTYVDEDGQEQTLATIYAIQDGTLVLNPGETWPRAISVTVTYTAGWPIRDVPDAIRQAGYFIARSFYEEGSNINHNRLRSIVAIMVRGFRRQTI</sequence>
<gene>
    <name evidence="1" type="ORF">JET14_06040</name>
</gene>
<dbReference type="KEGG" id="mlut:JET14_06040"/>
<dbReference type="EMBL" id="CP066786">
    <property type="protein sequence ID" value="QQM31728.1"/>
    <property type="molecule type" value="Genomic_DNA"/>
</dbReference>
<name>A0A7T7KMP7_9HYPH</name>
<dbReference type="Proteomes" id="UP000596083">
    <property type="component" value="Chromosome"/>
</dbReference>
<accession>A0A7T7KMP7</accession>
<dbReference type="RefSeq" id="WP_200337248.1">
    <property type="nucleotide sequence ID" value="NZ_CP066786.1"/>
</dbReference>
<organism evidence="1 2">
    <name type="scientific">Martelella lutilitoris</name>
    <dbReference type="NCBI Taxonomy" id="2583532"/>
    <lineage>
        <taxon>Bacteria</taxon>
        <taxon>Pseudomonadati</taxon>
        <taxon>Pseudomonadota</taxon>
        <taxon>Alphaproteobacteria</taxon>
        <taxon>Hyphomicrobiales</taxon>
        <taxon>Aurantimonadaceae</taxon>
        <taxon>Martelella</taxon>
    </lineage>
</organism>
<proteinExistence type="predicted"/>
<dbReference type="CDD" id="cd08054">
    <property type="entry name" value="gp6"/>
    <property type="match status" value="1"/>
</dbReference>
<protein>
    <submittedName>
        <fullName evidence="1">Phage gp6-like head-tail connector protein</fullName>
    </submittedName>
</protein>
<dbReference type="AlphaFoldDB" id="A0A7T7KMP7"/>
<evidence type="ECO:0000313" key="1">
    <source>
        <dbReference type="EMBL" id="QQM31728.1"/>
    </source>
</evidence>
<reference evidence="1 2" key="1">
    <citation type="submission" date="2020-12" db="EMBL/GenBank/DDBJ databases">
        <authorList>
            <person name="Zheng R.K."/>
            <person name="Sun C.M."/>
        </authorList>
    </citation>
    <scope>NUCLEOTIDE SEQUENCE [LARGE SCALE GENOMIC DNA]</scope>
    <source>
        <strain evidence="1 2">ZRK001</strain>
    </source>
</reference>